<dbReference type="EC" id="1.14.13.-" evidence="9"/>
<dbReference type="PANTHER" id="PTHR43876:SF8">
    <property type="entry name" value="2-OCTAPRENYL-6-METHOXYPHENOL HYDROXYLASE"/>
    <property type="match status" value="1"/>
</dbReference>
<name>C5BMD8_TERTT</name>
<keyword evidence="10" id="KW-1185">Reference proteome</keyword>
<dbReference type="PRINTS" id="PR00420">
    <property type="entry name" value="RNGMNOXGNASE"/>
</dbReference>
<keyword evidence="7" id="KW-0503">Monooxygenase</keyword>
<dbReference type="SUPFAM" id="SSF51905">
    <property type="entry name" value="FAD/NAD(P)-binding domain"/>
    <property type="match status" value="1"/>
</dbReference>
<dbReference type="GO" id="GO:0008681">
    <property type="term" value="F:2-octaprenyl-6-methoxyphenol hydroxylase activity"/>
    <property type="evidence" value="ECO:0007669"/>
    <property type="project" value="InterPro"/>
</dbReference>
<evidence type="ECO:0000256" key="3">
    <source>
        <dbReference type="ARBA" id="ARBA00005349"/>
    </source>
</evidence>
<proteinExistence type="inferred from homology"/>
<keyword evidence="4" id="KW-0285">Flavoprotein</keyword>
<dbReference type="STRING" id="377629.TERTU_0403"/>
<dbReference type="UniPathway" id="UPA00232"/>
<organism evidence="9 10">
    <name type="scientific">Teredinibacter turnerae (strain ATCC 39867 / T7901)</name>
    <dbReference type="NCBI Taxonomy" id="377629"/>
    <lineage>
        <taxon>Bacteria</taxon>
        <taxon>Pseudomonadati</taxon>
        <taxon>Pseudomonadota</taxon>
        <taxon>Gammaproteobacteria</taxon>
        <taxon>Cellvibrionales</taxon>
        <taxon>Cellvibrionaceae</taxon>
        <taxon>Teredinibacter</taxon>
    </lineage>
</organism>
<reference evidence="9 10" key="1">
    <citation type="journal article" date="2009" name="PLoS ONE">
        <title>The complete genome of Teredinibacter turnerae T7901: an intracellular endosymbiont of marine wood-boring bivalves (shipworms).</title>
        <authorList>
            <person name="Yang J.C."/>
            <person name="Madupu R."/>
            <person name="Durkin A.S."/>
            <person name="Ekborg N.A."/>
            <person name="Pedamallu C.S."/>
            <person name="Hostetler J.B."/>
            <person name="Radune D."/>
            <person name="Toms B.S."/>
            <person name="Henrissat B."/>
            <person name="Coutinho P.M."/>
            <person name="Schwarz S."/>
            <person name="Field L."/>
            <person name="Trindade-Silva A.E."/>
            <person name="Soares C.A.G."/>
            <person name="Elshahawi S."/>
            <person name="Hanora A."/>
            <person name="Schmidt E.W."/>
            <person name="Haygood M.G."/>
            <person name="Posfai J."/>
            <person name="Benner J."/>
            <person name="Madinger C."/>
            <person name="Nove J."/>
            <person name="Anton B."/>
            <person name="Chaudhary K."/>
            <person name="Foster J."/>
            <person name="Holman A."/>
            <person name="Kumar S."/>
            <person name="Lessard P.A."/>
            <person name="Luyten Y.A."/>
            <person name="Slatko B."/>
            <person name="Wood N."/>
            <person name="Wu B."/>
            <person name="Teplitski M."/>
            <person name="Mougous J.D."/>
            <person name="Ward N."/>
            <person name="Eisen J.A."/>
            <person name="Badger J.H."/>
            <person name="Distel D.L."/>
        </authorList>
    </citation>
    <scope>NUCLEOTIDE SEQUENCE [LARGE SCALE GENOMIC DNA]</scope>
    <source>
        <strain evidence="10">ATCC 39867 / T7901</strain>
    </source>
</reference>
<dbReference type="NCBIfam" id="NF004356">
    <property type="entry name" value="PRK05732.1"/>
    <property type="match status" value="1"/>
</dbReference>
<evidence type="ECO:0000256" key="7">
    <source>
        <dbReference type="ARBA" id="ARBA00023033"/>
    </source>
</evidence>
<comment type="cofactor">
    <cofactor evidence="1">
        <name>FAD</name>
        <dbReference type="ChEBI" id="CHEBI:57692"/>
    </cofactor>
</comment>
<evidence type="ECO:0000313" key="9">
    <source>
        <dbReference type="EMBL" id="ACR11915.1"/>
    </source>
</evidence>
<dbReference type="AlphaFoldDB" id="C5BMD8"/>
<protein>
    <submittedName>
        <fullName evidence="9">2-polyprenyl-6-methoxyphenol 4-hydroxylase</fullName>
        <ecNumber evidence="9">1.14.13.-</ecNumber>
    </submittedName>
</protein>
<evidence type="ECO:0000256" key="1">
    <source>
        <dbReference type="ARBA" id="ARBA00001974"/>
    </source>
</evidence>
<dbReference type="Gene3D" id="3.50.50.60">
    <property type="entry name" value="FAD/NAD(P)-binding domain"/>
    <property type="match status" value="2"/>
</dbReference>
<keyword evidence="5" id="KW-0274">FAD</keyword>
<dbReference type="InterPro" id="IPR002938">
    <property type="entry name" value="FAD-bd"/>
</dbReference>
<accession>C5BMD8</accession>
<dbReference type="HOGENOM" id="CLU_009665_8_1_6"/>
<feature type="domain" description="FAD-binding" evidence="8">
    <location>
        <begin position="12"/>
        <end position="337"/>
    </location>
</feature>
<dbReference type="Pfam" id="PF01494">
    <property type="entry name" value="FAD_binding_3"/>
    <property type="match status" value="1"/>
</dbReference>
<dbReference type="GO" id="GO:0006744">
    <property type="term" value="P:ubiquinone biosynthetic process"/>
    <property type="evidence" value="ECO:0007669"/>
    <property type="project" value="UniProtKB-UniPathway"/>
</dbReference>
<dbReference type="PANTHER" id="PTHR43876">
    <property type="entry name" value="UBIQUINONE BIOSYNTHESIS MONOOXYGENASE COQ6, MITOCHONDRIAL"/>
    <property type="match status" value="1"/>
</dbReference>
<dbReference type="RefSeq" id="WP_015818027.1">
    <property type="nucleotide sequence ID" value="NC_012997.1"/>
</dbReference>
<gene>
    <name evidence="9" type="primary">ubiH</name>
    <name evidence="9" type="ordered locus">TERTU_0403</name>
</gene>
<dbReference type="eggNOG" id="COG0654">
    <property type="taxonomic scope" value="Bacteria"/>
</dbReference>
<evidence type="ECO:0000259" key="8">
    <source>
        <dbReference type="Pfam" id="PF01494"/>
    </source>
</evidence>
<dbReference type="NCBIfam" id="TIGR01988">
    <property type="entry name" value="Ubi-OHases"/>
    <property type="match status" value="1"/>
</dbReference>
<dbReference type="InterPro" id="IPR011295">
    <property type="entry name" value="UbiH"/>
</dbReference>
<dbReference type="OrthoDB" id="9769565at2"/>
<dbReference type="NCBIfam" id="TIGR01984">
    <property type="entry name" value="UbiH"/>
    <property type="match status" value="1"/>
</dbReference>
<keyword evidence="6 9" id="KW-0560">Oxidoreductase</keyword>
<dbReference type="InterPro" id="IPR010971">
    <property type="entry name" value="UbiH/COQ6"/>
</dbReference>
<dbReference type="GO" id="GO:0071949">
    <property type="term" value="F:FAD binding"/>
    <property type="evidence" value="ECO:0007669"/>
    <property type="project" value="InterPro"/>
</dbReference>
<evidence type="ECO:0000256" key="6">
    <source>
        <dbReference type="ARBA" id="ARBA00023002"/>
    </source>
</evidence>
<dbReference type="EMBL" id="CP001614">
    <property type="protein sequence ID" value="ACR11915.1"/>
    <property type="molecule type" value="Genomic_DNA"/>
</dbReference>
<evidence type="ECO:0000256" key="2">
    <source>
        <dbReference type="ARBA" id="ARBA00004749"/>
    </source>
</evidence>
<dbReference type="InterPro" id="IPR051205">
    <property type="entry name" value="UbiH/COQ6_monooxygenase"/>
</dbReference>
<evidence type="ECO:0000256" key="4">
    <source>
        <dbReference type="ARBA" id="ARBA00022630"/>
    </source>
</evidence>
<dbReference type="Proteomes" id="UP000009080">
    <property type="component" value="Chromosome"/>
</dbReference>
<evidence type="ECO:0000313" key="10">
    <source>
        <dbReference type="Proteomes" id="UP000009080"/>
    </source>
</evidence>
<dbReference type="KEGG" id="ttu:TERTU_0403"/>
<evidence type="ECO:0000256" key="5">
    <source>
        <dbReference type="ARBA" id="ARBA00022827"/>
    </source>
</evidence>
<sequence>MTEVAATRKLQDIVVVGGGMVGLTQALLLAHQIPDAEITLVESLPVNMQDVRQPSFDARATALSPATVDVLQKLALWPFLESSAQPITRVHVSDRGHVGQTEYRQDENSGRALGYVIENRRFGAELTAACLRTSNISILAPAEVLRVTPVRAGVELVVRQASEHTVLAAQLVIIADGANSPLREKLGIGIDQHDYRQAAVIANLSFSEPHHGAAFERFTEEGPLAILPMVSADGRSQSHRAALVWTRPAAQLEETLGLDDAAFIDQLQARFGYRLGRCSRVGERSSYPLKMVFAREQVRRGIVFMGNAAHFLHPVAGQGFNLALRDCAQLAALLVQAWSRKQPLGDLTLLQEYLSQQAVDQKITAQLSHNFIQVFASHHPLLQLARNAGLLGISLLPGLKQEFFKQMMGQALPRAEFQPIEKQEMVG</sequence>
<comment type="pathway">
    <text evidence="2">Cofactor biosynthesis; ubiquinone biosynthesis.</text>
</comment>
<comment type="similarity">
    <text evidence="3">Belongs to the UbiH/COQ6 family.</text>
</comment>
<dbReference type="InterPro" id="IPR036188">
    <property type="entry name" value="FAD/NAD-bd_sf"/>
</dbReference>